<dbReference type="Gene3D" id="3.40.50.300">
    <property type="entry name" value="P-loop containing nucleotide triphosphate hydrolases"/>
    <property type="match status" value="1"/>
</dbReference>
<reference evidence="2" key="1">
    <citation type="journal article" date="2015" name="Nature">
        <title>Complex archaea that bridge the gap between prokaryotes and eukaryotes.</title>
        <authorList>
            <person name="Spang A."/>
            <person name="Saw J.H."/>
            <person name="Jorgensen S.L."/>
            <person name="Zaremba-Niedzwiedzka K."/>
            <person name="Martijn J."/>
            <person name="Lind A.E."/>
            <person name="van Eijk R."/>
            <person name="Schleper C."/>
            <person name="Guy L."/>
            <person name="Ettema T.J."/>
        </authorList>
    </citation>
    <scope>NUCLEOTIDE SEQUENCE</scope>
</reference>
<dbReference type="PANTHER" id="PTHR32114:SF2">
    <property type="entry name" value="ABC TRANSPORTER ABCH.3"/>
    <property type="match status" value="1"/>
</dbReference>
<evidence type="ECO:0000313" key="2">
    <source>
        <dbReference type="EMBL" id="KKK93842.1"/>
    </source>
</evidence>
<sequence>MRVLTTTLENIGPHEYLHIDWTTHDGLVAFLQTNGFGKTFAVEGAFAAPYGRWPSYKGDVYDAVRLGSNLKGVITSTMEVNGEVYEIIRRVNGAVKNRYQEAIIRILGTEKALAGPKKRDFDPFIEDLIGSDDLAEATWFSAYRSGGDLCELRPGERSDLIAEFIQTADITAIGKEAKKMRERRETESSQLTTRIRDRGPTLEIDYDTATKEIKVLEGQSETALQEETSINGQLNETNEDLESLAAKIESNNRTRKARLHREQLNQTIDRTKSEIKRLGSHVSGRETLRVERKDLADVEKQHDRIKKAQEWRATRDRMHEKSAVARDAVESSQEQLERRAEEAEKAAETFESNNPYEDIPEETSDRLEQLSKDLKRLRTIEARIREIQAYEKELDKNRSIQKVAEDSLADAEMPEEEIVDIDTVLIEHRQLT</sequence>
<proteinExistence type="predicted"/>
<feature type="region of interest" description="Disordered" evidence="1">
    <location>
        <begin position="327"/>
        <end position="365"/>
    </location>
</feature>
<dbReference type="PANTHER" id="PTHR32114">
    <property type="entry name" value="ABC TRANSPORTER ABCH.3"/>
    <property type="match status" value="1"/>
</dbReference>
<protein>
    <submittedName>
        <fullName evidence="2">Uncharacterized protein</fullName>
    </submittedName>
</protein>
<feature type="compositionally biased region" description="Basic and acidic residues" evidence="1">
    <location>
        <begin position="327"/>
        <end position="348"/>
    </location>
</feature>
<dbReference type="AlphaFoldDB" id="A0A0F8ZJ49"/>
<gene>
    <name evidence="2" type="ORF">LCGC14_2688840</name>
</gene>
<feature type="non-terminal residue" evidence="2">
    <location>
        <position position="432"/>
    </location>
</feature>
<evidence type="ECO:0000256" key="1">
    <source>
        <dbReference type="SAM" id="MobiDB-lite"/>
    </source>
</evidence>
<name>A0A0F8ZJ49_9ZZZZ</name>
<comment type="caution">
    <text evidence="2">The sequence shown here is derived from an EMBL/GenBank/DDBJ whole genome shotgun (WGS) entry which is preliminary data.</text>
</comment>
<dbReference type="InterPro" id="IPR027417">
    <property type="entry name" value="P-loop_NTPase"/>
</dbReference>
<dbReference type="EMBL" id="LAZR01047603">
    <property type="protein sequence ID" value="KKK93842.1"/>
    <property type="molecule type" value="Genomic_DNA"/>
</dbReference>
<organism evidence="2">
    <name type="scientific">marine sediment metagenome</name>
    <dbReference type="NCBI Taxonomy" id="412755"/>
    <lineage>
        <taxon>unclassified sequences</taxon>
        <taxon>metagenomes</taxon>
        <taxon>ecological metagenomes</taxon>
    </lineage>
</organism>
<accession>A0A0F8ZJ49</accession>